<feature type="chain" id="PRO_5047155860" evidence="2">
    <location>
        <begin position="51"/>
        <end position="302"/>
    </location>
</feature>
<evidence type="ECO:0000313" key="3">
    <source>
        <dbReference type="EMBL" id="WGO91682.1"/>
    </source>
</evidence>
<feature type="region of interest" description="Disordered" evidence="1">
    <location>
        <begin position="278"/>
        <end position="302"/>
    </location>
</feature>
<sequence length="302" mass="32989">MGAISRTIYFYKPLKAQIKPMNIRKIRFSYVAVALATLVTASAFSLSATAAGGSAPPDLSGLWVAPGAGLDPSSNATGSEGDDSLGEAPEPLFGTLPEYKGVYLESFKKRNEALSKLGVGFKSTCKLLGMPTMMSSLYAVEILQTPKQINWSQELYKETRRIYLDGRSHSDPEEVPPTFSGSSIGHWEGDVLVVETKHIRQETTLGEFAQAEDAMGHSPLMTIKERIFINGDGMLQVDTVVEDPKALAKPWKLDPIILMRAPKGTEFLEYICEDNNTETIDPTTGREVTNIPERSSPPSTNK</sequence>
<proteinExistence type="predicted"/>
<accession>A0ABY8P8Z3</accession>
<feature type="compositionally biased region" description="Polar residues" evidence="1">
    <location>
        <begin position="292"/>
        <end position="302"/>
    </location>
</feature>
<keyword evidence="4" id="KW-1185">Reference proteome</keyword>
<evidence type="ECO:0000256" key="2">
    <source>
        <dbReference type="SAM" id="SignalP"/>
    </source>
</evidence>
<keyword evidence="2" id="KW-0732">Signal</keyword>
<dbReference type="Proteomes" id="UP001227386">
    <property type="component" value="Chromosome"/>
</dbReference>
<evidence type="ECO:0000256" key="1">
    <source>
        <dbReference type="SAM" id="MobiDB-lite"/>
    </source>
</evidence>
<evidence type="ECO:0000313" key="4">
    <source>
        <dbReference type="Proteomes" id="UP001227386"/>
    </source>
</evidence>
<dbReference type="EMBL" id="CP123771">
    <property type="protein sequence ID" value="WGO91682.1"/>
    <property type="molecule type" value="Genomic_DNA"/>
</dbReference>
<name>A0ABY8P8Z3_9PSED</name>
<protein>
    <submittedName>
        <fullName evidence="3">Uncharacterized protein</fullName>
    </submittedName>
</protein>
<reference evidence="3 4" key="1">
    <citation type="journal article" date="2012" name="Appl. Soil Ecol.">
        <title>Isolation and characterization of new plant growth-promoting bacterial endophytes.</title>
        <authorList>
            <person name="Rashid S."/>
            <person name="Charles T.C."/>
            <person name="Glick B.R."/>
        </authorList>
    </citation>
    <scope>NUCLEOTIDE SEQUENCE [LARGE SCALE GENOMIC DNA]</scope>
    <source>
        <strain evidence="3 4">YsS1</strain>
    </source>
</reference>
<dbReference type="RefSeq" id="WP_265072240.1">
    <property type="nucleotide sequence ID" value="NZ_CP087200.1"/>
</dbReference>
<gene>
    <name evidence="3" type="ORF">QCD61_18385</name>
</gene>
<feature type="signal peptide" evidence="2">
    <location>
        <begin position="1"/>
        <end position="50"/>
    </location>
</feature>
<organism evidence="3 4">
    <name type="scientific">Pseudomonas viciae</name>
    <dbReference type="NCBI Taxonomy" id="2505979"/>
    <lineage>
        <taxon>Bacteria</taxon>
        <taxon>Pseudomonadati</taxon>
        <taxon>Pseudomonadota</taxon>
        <taxon>Gammaproteobacteria</taxon>
        <taxon>Pseudomonadales</taxon>
        <taxon>Pseudomonadaceae</taxon>
        <taxon>Pseudomonas</taxon>
    </lineage>
</organism>